<gene>
    <name evidence="1" type="ORF">sle1_048</name>
</gene>
<evidence type="ECO:0000313" key="2">
    <source>
        <dbReference type="Proteomes" id="UP000035016"/>
    </source>
</evidence>
<accession>A0A0F7VL03</accession>
<organism evidence="1 2">
    <name type="scientific">Streptomyces leeuwenhoekii</name>
    <dbReference type="NCBI Taxonomy" id="1437453"/>
    <lineage>
        <taxon>Bacteria</taxon>
        <taxon>Bacillati</taxon>
        <taxon>Actinomycetota</taxon>
        <taxon>Actinomycetes</taxon>
        <taxon>Kitasatosporales</taxon>
        <taxon>Streptomycetaceae</taxon>
        <taxon>Streptomyces</taxon>
    </lineage>
</organism>
<dbReference type="EMBL" id="LN831788">
    <property type="protein sequence ID" value="CQR59215.1"/>
    <property type="molecule type" value="Genomic_DNA"/>
</dbReference>
<proteinExistence type="predicted"/>
<geneLocation type="plasmid" evidence="1 2">
    <name>pSLE1</name>
</geneLocation>
<name>A0A0F7VL03_STRLW</name>
<dbReference type="AlphaFoldDB" id="A0A0F7VL03"/>
<dbReference type="KEGG" id="sle:sle1_048"/>
<sequence length="87" mass="9665">MAITTLAPADYSPAPIADPVTYKEAALLFMETGYPEFQSNLKTVVRKLTRWGTQDGLRTERRGGVDHVSFSDLLEAHARRHPSPGRP</sequence>
<evidence type="ECO:0000313" key="1">
    <source>
        <dbReference type="EMBL" id="CQR59215.1"/>
    </source>
</evidence>
<dbReference type="PATRIC" id="fig|1437453.6.peg.7173"/>
<reference evidence="2" key="1">
    <citation type="submission" date="2015-02" db="EMBL/GenBank/DDBJ databases">
        <authorList>
            <person name="Gomez-Escribano P.J."/>
        </authorList>
    </citation>
    <scope>NUCLEOTIDE SEQUENCE [LARGE SCALE GENOMIC DNA]</scope>
    <source>
        <strain evidence="2">C34 (DSM 42122 / NRRL B-24963)</strain>
        <plasmid evidence="2">pSLE1</plasmid>
    </source>
</reference>
<dbReference type="RefSeq" id="WP_047121254.1">
    <property type="nucleotide sequence ID" value="NZ_LN831788.1"/>
</dbReference>
<protein>
    <submittedName>
        <fullName evidence="1">Sle1_048 protein</fullName>
    </submittedName>
</protein>
<dbReference type="Proteomes" id="UP000035016">
    <property type="component" value="Plasmid pSLE1"/>
</dbReference>
<keyword evidence="1" id="KW-0614">Plasmid</keyword>